<evidence type="ECO:0000256" key="1">
    <source>
        <dbReference type="PROSITE-ProRule" id="PRU00047"/>
    </source>
</evidence>
<evidence type="ECO:0000313" key="4">
    <source>
        <dbReference type="EMBL" id="KAK1646570.1"/>
    </source>
</evidence>
<dbReference type="SUPFAM" id="SSF57756">
    <property type="entry name" value="Retrovirus zinc finger-like domains"/>
    <property type="match status" value="1"/>
</dbReference>
<evidence type="ECO:0000313" key="5">
    <source>
        <dbReference type="Proteomes" id="UP001231189"/>
    </source>
</evidence>
<dbReference type="GO" id="GO:0003676">
    <property type="term" value="F:nucleic acid binding"/>
    <property type="evidence" value="ECO:0007669"/>
    <property type="project" value="InterPro"/>
</dbReference>
<organism evidence="4 5">
    <name type="scientific">Lolium multiflorum</name>
    <name type="common">Italian ryegrass</name>
    <name type="synonym">Lolium perenne subsp. multiflorum</name>
    <dbReference type="NCBI Taxonomy" id="4521"/>
    <lineage>
        <taxon>Eukaryota</taxon>
        <taxon>Viridiplantae</taxon>
        <taxon>Streptophyta</taxon>
        <taxon>Embryophyta</taxon>
        <taxon>Tracheophyta</taxon>
        <taxon>Spermatophyta</taxon>
        <taxon>Magnoliopsida</taxon>
        <taxon>Liliopsida</taxon>
        <taxon>Poales</taxon>
        <taxon>Poaceae</taxon>
        <taxon>BOP clade</taxon>
        <taxon>Pooideae</taxon>
        <taxon>Poodae</taxon>
        <taxon>Poeae</taxon>
        <taxon>Poeae Chloroplast Group 2 (Poeae type)</taxon>
        <taxon>Loliodinae</taxon>
        <taxon>Loliinae</taxon>
        <taxon>Lolium</taxon>
    </lineage>
</organism>
<evidence type="ECO:0000256" key="2">
    <source>
        <dbReference type="SAM" id="MobiDB-lite"/>
    </source>
</evidence>
<dbReference type="Pfam" id="PF00098">
    <property type="entry name" value="zf-CCHC"/>
    <property type="match status" value="1"/>
</dbReference>
<keyword evidence="1" id="KW-0862">Zinc</keyword>
<dbReference type="EMBL" id="JAUUTY010000004">
    <property type="protein sequence ID" value="KAK1646570.1"/>
    <property type="molecule type" value="Genomic_DNA"/>
</dbReference>
<name>A0AAD8S7C5_LOLMU</name>
<dbReference type="GO" id="GO:0008270">
    <property type="term" value="F:zinc ion binding"/>
    <property type="evidence" value="ECO:0007669"/>
    <property type="project" value="UniProtKB-KW"/>
</dbReference>
<dbReference type="InterPro" id="IPR001878">
    <property type="entry name" value="Znf_CCHC"/>
</dbReference>
<reference evidence="4" key="1">
    <citation type="submission" date="2023-07" db="EMBL/GenBank/DDBJ databases">
        <title>A chromosome-level genome assembly of Lolium multiflorum.</title>
        <authorList>
            <person name="Chen Y."/>
            <person name="Copetti D."/>
            <person name="Kolliker R."/>
            <person name="Studer B."/>
        </authorList>
    </citation>
    <scope>NUCLEOTIDE SEQUENCE</scope>
    <source>
        <strain evidence="4">02402/16</strain>
        <tissue evidence="4">Leaf</tissue>
    </source>
</reference>
<sequence length="268" mass="30193">MPPDIALAQAVVLPLNQISRPVFRTGAEETPRPGGPHHNNNNGICTTTTTSTALRREPQQQQQQHQHRTKDRKQCPVATKDKSTITCYECGVVGHFSNECPKRLAKLATTPPHCSADNAVPTGKKNPTTRTTAEPAYVAPFEALYGRKCRTSELSKLEKAKCLDPMFLNLREGAQDPRVPQDRTIRQKSYAIKSREMTFEIGDFVYLKVSPLKGMQRFQLKGKLALRYVGPFKVRVAEVKCPINWNYSKKWQLYNVYISLAPKCPEVP</sequence>
<evidence type="ECO:0000259" key="3">
    <source>
        <dbReference type="PROSITE" id="PS50158"/>
    </source>
</evidence>
<dbReference type="AlphaFoldDB" id="A0AAD8S7C5"/>
<gene>
    <name evidence="4" type="ORF">QYE76_064375</name>
</gene>
<comment type="caution">
    <text evidence="4">The sequence shown here is derived from an EMBL/GenBank/DDBJ whole genome shotgun (WGS) entry which is preliminary data.</text>
</comment>
<dbReference type="Gene3D" id="4.10.60.10">
    <property type="entry name" value="Zinc finger, CCHC-type"/>
    <property type="match status" value="1"/>
</dbReference>
<feature type="region of interest" description="Disordered" evidence="2">
    <location>
        <begin position="25"/>
        <end position="77"/>
    </location>
</feature>
<protein>
    <recommendedName>
        <fullName evidence="3">CCHC-type domain-containing protein</fullName>
    </recommendedName>
</protein>
<keyword evidence="1" id="KW-0863">Zinc-finger</keyword>
<dbReference type="Proteomes" id="UP001231189">
    <property type="component" value="Unassembled WGS sequence"/>
</dbReference>
<dbReference type="SMART" id="SM00343">
    <property type="entry name" value="ZnF_C2HC"/>
    <property type="match status" value="1"/>
</dbReference>
<dbReference type="InterPro" id="IPR036875">
    <property type="entry name" value="Znf_CCHC_sf"/>
</dbReference>
<feature type="compositionally biased region" description="Low complexity" evidence="2">
    <location>
        <begin position="36"/>
        <end position="52"/>
    </location>
</feature>
<proteinExistence type="predicted"/>
<keyword evidence="5" id="KW-1185">Reference proteome</keyword>
<dbReference type="PROSITE" id="PS50158">
    <property type="entry name" value="ZF_CCHC"/>
    <property type="match status" value="1"/>
</dbReference>
<feature type="domain" description="CCHC-type" evidence="3">
    <location>
        <begin position="87"/>
        <end position="102"/>
    </location>
</feature>
<keyword evidence="1" id="KW-0479">Metal-binding</keyword>
<accession>A0AAD8S7C5</accession>